<dbReference type="Pfam" id="PF20147">
    <property type="entry name" value="Crinkler"/>
    <property type="match status" value="1"/>
</dbReference>
<keyword evidence="5" id="KW-0812">Transmembrane</keyword>
<dbReference type="InterPro" id="IPR045379">
    <property type="entry name" value="Crinkler_N"/>
</dbReference>
<feature type="transmembrane region" description="Helical" evidence="5">
    <location>
        <begin position="231"/>
        <end position="254"/>
    </location>
</feature>
<dbReference type="Proteomes" id="UP000237271">
    <property type="component" value="Unassembled WGS sequence"/>
</dbReference>
<evidence type="ECO:0000313" key="7">
    <source>
        <dbReference type="EMBL" id="POM65196.1"/>
    </source>
</evidence>
<dbReference type="EMBL" id="NCKW01010467">
    <property type="protein sequence ID" value="POM65196.1"/>
    <property type="molecule type" value="Genomic_DNA"/>
</dbReference>
<dbReference type="GO" id="GO:0043657">
    <property type="term" value="C:host cell"/>
    <property type="evidence" value="ECO:0007669"/>
    <property type="project" value="UniProtKB-SubCell"/>
</dbReference>
<keyword evidence="9" id="KW-1185">Reference proteome</keyword>
<evidence type="ECO:0000256" key="4">
    <source>
        <dbReference type="SAM" id="MobiDB-lite"/>
    </source>
</evidence>
<protein>
    <submittedName>
        <fullName evidence="7">Crinkler (CRN) family protein</fullName>
    </submittedName>
</protein>
<feature type="domain" description="Crinkler effector protein N-terminal" evidence="6">
    <location>
        <begin position="24"/>
        <end position="131"/>
    </location>
</feature>
<keyword evidence="5" id="KW-1133">Transmembrane helix</keyword>
<dbReference type="OrthoDB" id="126527at2759"/>
<evidence type="ECO:0000256" key="5">
    <source>
        <dbReference type="SAM" id="Phobius"/>
    </source>
</evidence>
<evidence type="ECO:0000313" key="9">
    <source>
        <dbReference type="Proteomes" id="UP000237271"/>
    </source>
</evidence>
<evidence type="ECO:0000256" key="2">
    <source>
        <dbReference type="ARBA" id="ARBA00004613"/>
    </source>
</evidence>
<evidence type="ECO:0000256" key="1">
    <source>
        <dbReference type="ARBA" id="ARBA00004340"/>
    </source>
</evidence>
<dbReference type="AlphaFoldDB" id="A0A2P4XI26"/>
<keyword evidence="3" id="KW-0964">Secreted</keyword>
<evidence type="ECO:0000313" key="8">
    <source>
        <dbReference type="EMBL" id="POM71247.1"/>
    </source>
</evidence>
<proteinExistence type="predicted"/>
<feature type="compositionally biased region" description="Basic and acidic residues" evidence="4">
    <location>
        <begin position="7"/>
        <end position="19"/>
    </location>
</feature>
<accession>A0A2P4XI26</accession>
<reference evidence="7" key="2">
    <citation type="submission" date="2017-04" db="EMBL/GenBank/DDBJ databases">
        <authorList>
            <person name="Ali S."/>
            <person name="Shao J."/>
            <person name="Larry D.J."/>
            <person name="Kronmiller B."/>
            <person name="Shen D."/>
            <person name="Strem M.D."/>
            <person name="Melnick R.L."/>
            <person name="Guiltinan M.J."/>
            <person name="Tyler B.M."/>
            <person name="Meinhardt L.W."/>
            <person name="Bailey B.A."/>
        </authorList>
    </citation>
    <scope>NUCLEOTIDE SEQUENCE</scope>
    <source>
        <strain evidence="7">Sbr112.9</strain>
        <tissue evidence="7">Mycelia</tissue>
    </source>
</reference>
<dbReference type="EMBL" id="NCKW01006558">
    <property type="protein sequence ID" value="POM71247.1"/>
    <property type="molecule type" value="Genomic_DNA"/>
</dbReference>
<comment type="subcellular location">
    <subcellularLocation>
        <location evidence="1">Host cell</location>
    </subcellularLocation>
    <subcellularLocation>
        <location evidence="2">Secreted</location>
    </subcellularLocation>
</comment>
<reference evidence="7 9" key="1">
    <citation type="journal article" date="2017" name="Genome Biol. Evol.">
        <title>Phytophthora megakarya and P. palmivora, closely related causal agents of cacao black pod rot, underwent increases in genome sizes and gene numbers by different mechanisms.</title>
        <authorList>
            <person name="Ali S.S."/>
            <person name="Shao J."/>
            <person name="Lary D.J."/>
            <person name="Kronmiller B."/>
            <person name="Shen D."/>
            <person name="Strem M.D."/>
            <person name="Amoako-Attah I."/>
            <person name="Akrofi A.Y."/>
            <person name="Begoude B.A."/>
            <person name="Ten Hoopen G.M."/>
            <person name="Coulibaly K."/>
            <person name="Kebe B.I."/>
            <person name="Melnick R.L."/>
            <person name="Guiltinan M.J."/>
            <person name="Tyler B.M."/>
            <person name="Meinhardt L.W."/>
            <person name="Bailey B.A."/>
        </authorList>
    </citation>
    <scope>NUCLEOTIDE SEQUENCE [LARGE SCALE GENOMIC DNA]</scope>
    <source>
        <strain evidence="7">Sbr112.9</strain>
        <strain evidence="9">sbr112.9</strain>
    </source>
</reference>
<evidence type="ECO:0000259" key="6">
    <source>
        <dbReference type="Pfam" id="PF20147"/>
    </source>
</evidence>
<name>A0A2P4XI26_9STRA</name>
<sequence>MEELSIEEVHQPEQEHEPQEPQDLELWCLIVGMVGTAFPVVVKRVDRVWELQKTIKNEAVEIFGDFNAAQLRVYLARKDNGEWLTPTEVKDLENGDIEPAKSLLDKGHLASMSQLAGIFKDRDANAIHILVPAPLKPSDISVEADISGKRKRSEQSIAGEEAIPVAVEELRQVFDVLGQKKPTEQKLIATSGLSEFWRGYGEFPSSYFVRKEELVLWGLVMRLLSERDKRIVLVGSAGVGKSCFLMLVSFYLAFVEKRKILVYVYPKG</sequence>
<gene>
    <name evidence="8" type="ORF">PHPALM_12207</name>
    <name evidence="7" type="ORF">PHPALM_19129</name>
</gene>
<feature type="region of interest" description="Disordered" evidence="4">
    <location>
        <begin position="1"/>
        <end position="20"/>
    </location>
</feature>
<organism evidence="7 9">
    <name type="scientific">Phytophthora palmivora</name>
    <dbReference type="NCBI Taxonomy" id="4796"/>
    <lineage>
        <taxon>Eukaryota</taxon>
        <taxon>Sar</taxon>
        <taxon>Stramenopiles</taxon>
        <taxon>Oomycota</taxon>
        <taxon>Peronosporomycetes</taxon>
        <taxon>Peronosporales</taxon>
        <taxon>Peronosporaceae</taxon>
        <taxon>Phytophthora</taxon>
    </lineage>
</organism>
<dbReference type="GO" id="GO:0005576">
    <property type="term" value="C:extracellular region"/>
    <property type="evidence" value="ECO:0007669"/>
    <property type="project" value="UniProtKB-SubCell"/>
</dbReference>
<comment type="caution">
    <text evidence="7">The sequence shown here is derived from an EMBL/GenBank/DDBJ whole genome shotgun (WGS) entry which is preliminary data.</text>
</comment>
<evidence type="ECO:0000256" key="3">
    <source>
        <dbReference type="ARBA" id="ARBA00022525"/>
    </source>
</evidence>
<keyword evidence="5" id="KW-0472">Membrane</keyword>